<evidence type="ECO:0000256" key="4">
    <source>
        <dbReference type="ARBA" id="ARBA00014687"/>
    </source>
</evidence>
<feature type="transmembrane region" description="Helical" evidence="17">
    <location>
        <begin position="179"/>
        <end position="203"/>
    </location>
</feature>
<keyword evidence="5" id="KW-0813">Transport</keyword>
<dbReference type="AlphaFoldDB" id="A0A4D6XVG1"/>
<feature type="transmembrane region" description="Helical" evidence="17">
    <location>
        <begin position="70"/>
        <end position="92"/>
    </location>
</feature>
<feature type="domain" description="Heme-copper oxidase subunit III family profile" evidence="18">
    <location>
        <begin position="1"/>
        <end position="205"/>
    </location>
</feature>
<dbReference type="PANTHER" id="PTHR11403">
    <property type="entry name" value="CYTOCHROME C OXIDASE SUBUNIT III"/>
    <property type="match status" value="1"/>
</dbReference>
<evidence type="ECO:0000256" key="8">
    <source>
        <dbReference type="ARBA" id="ARBA00022982"/>
    </source>
</evidence>
<evidence type="ECO:0000256" key="16">
    <source>
        <dbReference type="RuleBase" id="RU003376"/>
    </source>
</evidence>
<dbReference type="InterPro" id="IPR013833">
    <property type="entry name" value="Cyt_c_oxidase_su3_a-hlx"/>
</dbReference>
<evidence type="ECO:0000256" key="15">
    <source>
        <dbReference type="ARBA" id="ARBA00032717"/>
    </source>
</evidence>
<dbReference type="PANTHER" id="PTHR11403:SF2">
    <property type="entry name" value="CYTOCHROME BO(3) UBIQUINOL OXIDASE SUBUNIT 3"/>
    <property type="match status" value="1"/>
</dbReference>
<dbReference type="GO" id="GO:0005886">
    <property type="term" value="C:plasma membrane"/>
    <property type="evidence" value="ECO:0007669"/>
    <property type="project" value="UniProtKB-SubCell"/>
</dbReference>
<dbReference type="SUPFAM" id="SSF81452">
    <property type="entry name" value="Cytochrome c oxidase subunit III-like"/>
    <property type="match status" value="1"/>
</dbReference>
<evidence type="ECO:0000256" key="11">
    <source>
        <dbReference type="ARBA" id="ARBA00025694"/>
    </source>
</evidence>
<evidence type="ECO:0000313" key="19">
    <source>
        <dbReference type="EMBL" id="QCI19477.1"/>
    </source>
</evidence>
<dbReference type="InterPro" id="IPR024791">
    <property type="entry name" value="Cyt_c/ubiquinol_Oxase_su3"/>
</dbReference>
<comment type="similarity">
    <text evidence="2 16">Belongs to the cytochrome c oxidase subunit 3 family.</text>
</comment>
<evidence type="ECO:0000256" key="6">
    <source>
        <dbReference type="ARBA" id="ARBA00022475"/>
    </source>
</evidence>
<dbReference type="OrthoDB" id="9810850at2"/>
<evidence type="ECO:0000256" key="10">
    <source>
        <dbReference type="ARBA" id="ARBA00023136"/>
    </source>
</evidence>
<keyword evidence="6" id="KW-1003">Cell membrane</keyword>
<comment type="subcellular location">
    <subcellularLocation>
        <location evidence="1 16">Cell membrane</location>
        <topology evidence="1 16">Multi-pass membrane protein</topology>
    </subcellularLocation>
</comment>
<dbReference type="Gene3D" id="1.20.120.80">
    <property type="entry name" value="Cytochrome c oxidase, subunit III, four-helix bundle"/>
    <property type="match status" value="1"/>
</dbReference>
<dbReference type="InterPro" id="IPR000298">
    <property type="entry name" value="Cyt_c_oxidase-like_su3"/>
</dbReference>
<keyword evidence="20" id="KW-1185">Reference proteome</keyword>
<evidence type="ECO:0000256" key="9">
    <source>
        <dbReference type="ARBA" id="ARBA00022989"/>
    </source>
</evidence>
<proteinExistence type="inferred from homology"/>
<accession>A0A4D6XVG1</accession>
<dbReference type="InterPro" id="IPR035973">
    <property type="entry name" value="Cyt_c_oxidase_su3-like_sf"/>
</dbReference>
<keyword evidence="7 16" id="KW-0812">Transmembrane</keyword>
<feature type="transmembrane region" description="Helical" evidence="17">
    <location>
        <begin position="99"/>
        <end position="115"/>
    </location>
</feature>
<evidence type="ECO:0000256" key="14">
    <source>
        <dbReference type="ARBA" id="ARBA00032189"/>
    </source>
</evidence>
<feature type="transmembrane region" description="Helical" evidence="17">
    <location>
        <begin position="30"/>
        <end position="50"/>
    </location>
</feature>
<dbReference type="Pfam" id="PF00510">
    <property type="entry name" value="COX3"/>
    <property type="match status" value="1"/>
</dbReference>
<dbReference type="EMBL" id="CP033012">
    <property type="protein sequence ID" value="QCI19477.1"/>
    <property type="molecule type" value="Genomic_DNA"/>
</dbReference>
<protein>
    <recommendedName>
        <fullName evidence="4">Cytochrome bo(3) ubiquinol oxidase subunit 3</fullName>
    </recommendedName>
    <alternativeName>
        <fullName evidence="14">Cytochrome o ubiquinol oxidase subunit 3</fullName>
    </alternativeName>
    <alternativeName>
        <fullName evidence="12">Oxidase bo(3) subunit 3</fullName>
    </alternativeName>
    <alternativeName>
        <fullName evidence="15">Ubiquinol oxidase polypeptide III</fullName>
    </alternativeName>
    <alternativeName>
        <fullName evidence="13">Ubiquinol oxidase subunit 3</fullName>
    </alternativeName>
</protein>
<reference evidence="19 20" key="1">
    <citation type="submission" date="2018-10" db="EMBL/GenBank/DDBJ databases">
        <title>Comparative functional genomics of the obligate endosymbiont Buchnera aphidicola.</title>
        <authorList>
            <person name="Chong R.A."/>
        </authorList>
    </citation>
    <scope>NUCLEOTIDE SEQUENCE [LARGE SCALE GENOMIC DNA]</scope>
    <source>
        <strain evidence="19 20">Aoe</strain>
    </source>
</reference>
<evidence type="ECO:0000313" key="20">
    <source>
        <dbReference type="Proteomes" id="UP000298677"/>
    </source>
</evidence>
<keyword evidence="10 17" id="KW-0472">Membrane</keyword>
<evidence type="ECO:0000256" key="2">
    <source>
        <dbReference type="ARBA" id="ARBA00010581"/>
    </source>
</evidence>
<comment type="subunit">
    <text evidence="3">Heterooctamer of two A chains, two B chains, two C chains and two D chains.</text>
</comment>
<keyword evidence="8" id="KW-0249">Electron transport</keyword>
<sequence>MIENKILKEKKELHHEKFNFILDRKKTFGFWIYLMSDCIIFATLFSVYSVMHSSCPYFLQKNSLFKINTVILETILLLFSSVSYGISMHFLLKNHLKKAYFTFIVSFILGCYFIFTEYVELYTLILHGYGPTKNAFLSSFFTLLATHGIHVFIGIIWMVVLIIQLAFKKNYSSTLINDFFCLGLFWHFLDIIWICIYTFVYLIGAL</sequence>
<evidence type="ECO:0000259" key="18">
    <source>
        <dbReference type="PROSITE" id="PS50253"/>
    </source>
</evidence>
<evidence type="ECO:0000256" key="13">
    <source>
        <dbReference type="ARBA" id="ARBA00031884"/>
    </source>
</evidence>
<organism evidence="19 20">
    <name type="scientific">Buchnera aphidicola</name>
    <name type="common">Anoecia oenotherae</name>
    <dbReference type="NCBI Taxonomy" id="1241833"/>
    <lineage>
        <taxon>Bacteria</taxon>
        <taxon>Pseudomonadati</taxon>
        <taxon>Pseudomonadota</taxon>
        <taxon>Gammaproteobacteria</taxon>
        <taxon>Enterobacterales</taxon>
        <taxon>Erwiniaceae</taxon>
        <taxon>Buchnera</taxon>
    </lineage>
</organism>
<evidence type="ECO:0000256" key="1">
    <source>
        <dbReference type="ARBA" id="ARBA00004651"/>
    </source>
</evidence>
<evidence type="ECO:0000256" key="5">
    <source>
        <dbReference type="ARBA" id="ARBA00022448"/>
    </source>
</evidence>
<dbReference type="GO" id="GO:0004129">
    <property type="term" value="F:cytochrome-c oxidase activity"/>
    <property type="evidence" value="ECO:0007669"/>
    <property type="project" value="InterPro"/>
</dbReference>
<evidence type="ECO:0000256" key="17">
    <source>
        <dbReference type="SAM" id="Phobius"/>
    </source>
</evidence>
<name>A0A4D6XVG1_9GAMM</name>
<comment type="function">
    <text evidence="11">Cytochrome bo(3) ubiquinol terminal oxidase is the component of the aerobic respiratory chain of E.coli that predominates when cells are grown at high aeration. Has proton pump activity across the membrane in addition to electron transfer, pumping 2 protons/electron.</text>
</comment>
<evidence type="ECO:0000256" key="12">
    <source>
        <dbReference type="ARBA" id="ARBA00030072"/>
    </source>
</evidence>
<dbReference type="PROSITE" id="PS50253">
    <property type="entry name" value="COX3"/>
    <property type="match status" value="1"/>
</dbReference>
<evidence type="ECO:0000256" key="3">
    <source>
        <dbReference type="ARBA" id="ARBA00011700"/>
    </source>
</evidence>
<gene>
    <name evidence="19" type="ORF">D9V65_01855</name>
</gene>
<feature type="transmembrane region" description="Helical" evidence="17">
    <location>
        <begin position="135"/>
        <end position="167"/>
    </location>
</feature>
<evidence type="ECO:0000256" key="7">
    <source>
        <dbReference type="ARBA" id="ARBA00022692"/>
    </source>
</evidence>
<dbReference type="FunFam" id="1.20.120.80:FF:000001">
    <property type="entry name" value="Cytochrome (Ubi)quinol oxidase subunit III"/>
    <property type="match status" value="1"/>
</dbReference>
<dbReference type="GO" id="GO:0019646">
    <property type="term" value="P:aerobic electron transport chain"/>
    <property type="evidence" value="ECO:0007669"/>
    <property type="project" value="InterPro"/>
</dbReference>
<dbReference type="Proteomes" id="UP000298677">
    <property type="component" value="Chromosome"/>
</dbReference>
<keyword evidence="9 17" id="KW-1133">Transmembrane helix</keyword>
<dbReference type="RefSeq" id="WP_158341948.1">
    <property type="nucleotide sequence ID" value="NZ_CP033012.1"/>
</dbReference>